<dbReference type="EMBL" id="PNIE01000025">
    <property type="protein sequence ID" value="PMP63916.1"/>
    <property type="molecule type" value="Genomic_DNA"/>
</dbReference>
<name>A0A2N7PKP7_9BACT</name>
<dbReference type="PIRSF" id="PIRSF004846">
    <property type="entry name" value="ModA"/>
    <property type="match status" value="1"/>
</dbReference>
<protein>
    <submittedName>
        <fullName evidence="7">Molybdate ABC transporter substrate-binding protein</fullName>
    </submittedName>
</protein>
<dbReference type="Gene3D" id="3.40.190.10">
    <property type="entry name" value="Periplasmic binding protein-like II"/>
    <property type="match status" value="2"/>
</dbReference>
<keyword evidence="3 6" id="KW-0479">Metal-binding</keyword>
<dbReference type="PANTHER" id="PTHR30632:SF14">
    <property type="entry name" value="TUNGSTATE_MOLYBDATE_CHROMATE-BINDING PROTEIN MODA"/>
    <property type="match status" value="1"/>
</dbReference>
<proteinExistence type="inferred from homology"/>
<feature type="binding site" evidence="6">
    <location>
        <position position="169"/>
    </location>
    <ligand>
        <name>molybdate</name>
        <dbReference type="ChEBI" id="CHEBI:36264"/>
    </ligand>
</feature>
<dbReference type="GO" id="GO:0015689">
    <property type="term" value="P:molybdate ion transport"/>
    <property type="evidence" value="ECO:0007669"/>
    <property type="project" value="InterPro"/>
</dbReference>
<evidence type="ECO:0000256" key="6">
    <source>
        <dbReference type="PIRSR" id="PIRSR004846-1"/>
    </source>
</evidence>
<comment type="similarity">
    <text evidence="1">Belongs to the bacterial solute-binding protein ModA family.</text>
</comment>
<dbReference type="FunFam" id="3.40.190.10:FF:000035">
    <property type="entry name" value="Molybdate ABC transporter substrate-binding protein"/>
    <property type="match status" value="1"/>
</dbReference>
<evidence type="ECO:0000256" key="3">
    <source>
        <dbReference type="ARBA" id="ARBA00022723"/>
    </source>
</evidence>
<dbReference type="NCBIfam" id="TIGR01256">
    <property type="entry name" value="modA"/>
    <property type="match status" value="1"/>
</dbReference>
<accession>A0A2N7PKP7</accession>
<feature type="binding site" evidence="6">
    <location>
        <position position="60"/>
    </location>
    <ligand>
        <name>molybdate</name>
        <dbReference type="ChEBI" id="CHEBI:36264"/>
    </ligand>
</feature>
<dbReference type="SUPFAM" id="SSF53850">
    <property type="entry name" value="Periplasmic binding protein-like II"/>
    <property type="match status" value="1"/>
</dbReference>
<dbReference type="Pfam" id="PF13531">
    <property type="entry name" value="SBP_bac_11"/>
    <property type="match status" value="1"/>
</dbReference>
<evidence type="ECO:0000313" key="7">
    <source>
        <dbReference type="EMBL" id="PMP63916.1"/>
    </source>
</evidence>
<dbReference type="InterPro" id="IPR050682">
    <property type="entry name" value="ModA/WtpA"/>
</dbReference>
<comment type="subunit">
    <text evidence="5">The complex is composed of two ATP-binding proteins (ModC), two transmembrane proteins (ModB) and a solute-binding protein (ModA).</text>
</comment>
<dbReference type="PANTHER" id="PTHR30632">
    <property type="entry name" value="MOLYBDATE-BINDING PERIPLASMIC PROTEIN"/>
    <property type="match status" value="1"/>
</dbReference>
<evidence type="ECO:0000256" key="1">
    <source>
        <dbReference type="ARBA" id="ARBA00009175"/>
    </source>
</evidence>
<dbReference type="Proteomes" id="UP000235731">
    <property type="component" value="Unassembled WGS sequence"/>
</dbReference>
<keyword evidence="2 6" id="KW-0500">Molybdenum</keyword>
<evidence type="ECO:0000256" key="2">
    <source>
        <dbReference type="ARBA" id="ARBA00022505"/>
    </source>
</evidence>
<dbReference type="GO" id="GO:1901359">
    <property type="term" value="F:tungstate binding"/>
    <property type="evidence" value="ECO:0007669"/>
    <property type="project" value="UniProtKB-ARBA"/>
</dbReference>
<organism evidence="7 8">
    <name type="scientific">Caldimicrobium thiodismutans</name>
    <dbReference type="NCBI Taxonomy" id="1653476"/>
    <lineage>
        <taxon>Bacteria</taxon>
        <taxon>Pseudomonadati</taxon>
        <taxon>Thermodesulfobacteriota</taxon>
        <taxon>Thermodesulfobacteria</taxon>
        <taxon>Thermodesulfobacteriales</taxon>
        <taxon>Thermodesulfobacteriaceae</taxon>
        <taxon>Caldimicrobium</taxon>
    </lineage>
</organism>
<keyword evidence="4" id="KW-0732">Signal</keyword>
<dbReference type="InterPro" id="IPR044084">
    <property type="entry name" value="AvModA-like_subst-bd"/>
</dbReference>
<dbReference type="GO" id="GO:0046872">
    <property type="term" value="F:metal ion binding"/>
    <property type="evidence" value="ECO:0007669"/>
    <property type="project" value="UniProtKB-KW"/>
</dbReference>
<dbReference type="InterPro" id="IPR005950">
    <property type="entry name" value="ModA"/>
</dbReference>
<sequence>MFKVTTLIMIIFFSAFIKISKAELIRVYAAADLQYALPEITSLYEKKYPQDKVETIFGSSGKGFSQIQAGAPFHLFLSADMSYVEKLYQMGLIVTKPKPYAKGILVIWVRADSGLNPSNFPNILLDPRVKKIAIANWEHAPYGRAAKEVLENYGIFEKVKNKLVLGENVSQTASFVYSKSAEVGFIPLSLALSENMKKVGLYYIVSEDKYKPIIQGYGITKYGENSPGAKRLYEFLSSPEATQIFKKYGFERP</sequence>
<dbReference type="CDD" id="cd13539">
    <property type="entry name" value="PBP2_AvModA"/>
    <property type="match status" value="1"/>
</dbReference>
<reference evidence="7 8" key="1">
    <citation type="submission" date="2018-01" db="EMBL/GenBank/DDBJ databases">
        <title>Metagenomic assembled genomes from two thermal pools in the Uzon Caldera, Kamchatka, Russia.</title>
        <authorList>
            <person name="Wilkins L."/>
            <person name="Ettinger C."/>
        </authorList>
    </citation>
    <scope>NUCLEOTIDE SEQUENCE [LARGE SCALE GENOMIC DNA]</scope>
    <source>
        <strain evidence="7">ZAV-15</strain>
    </source>
</reference>
<evidence type="ECO:0000256" key="4">
    <source>
        <dbReference type="ARBA" id="ARBA00022729"/>
    </source>
</evidence>
<dbReference type="AlphaFoldDB" id="A0A2N7PKP7"/>
<evidence type="ECO:0000256" key="5">
    <source>
        <dbReference type="ARBA" id="ARBA00062515"/>
    </source>
</evidence>
<gene>
    <name evidence="7" type="primary">modA</name>
    <name evidence="7" type="ORF">C0197_01665</name>
</gene>
<comment type="caution">
    <text evidence="7">The sequence shown here is derived from an EMBL/GenBank/DDBJ whole genome shotgun (WGS) entry which is preliminary data.</text>
</comment>
<evidence type="ECO:0000313" key="8">
    <source>
        <dbReference type="Proteomes" id="UP000235731"/>
    </source>
</evidence>
<dbReference type="GO" id="GO:0030973">
    <property type="term" value="F:molybdate ion binding"/>
    <property type="evidence" value="ECO:0007669"/>
    <property type="project" value="InterPro"/>
</dbReference>